<dbReference type="OrthoDB" id="2555955at2759"/>
<gene>
    <name evidence="1" type="ORF">FA14DRAFT_110196</name>
</gene>
<feature type="non-terminal residue" evidence="1">
    <location>
        <position position="1"/>
    </location>
</feature>
<dbReference type="EMBL" id="KZ819607">
    <property type="protein sequence ID" value="PWN31522.1"/>
    <property type="molecule type" value="Genomic_DNA"/>
</dbReference>
<proteinExistence type="predicted"/>
<keyword evidence="2" id="KW-1185">Reference proteome</keyword>
<dbReference type="Pfam" id="PF03891">
    <property type="entry name" value="DUF333"/>
    <property type="match status" value="1"/>
</dbReference>
<dbReference type="GeneID" id="37017693"/>
<reference evidence="1 2" key="1">
    <citation type="journal article" date="2018" name="Mol. Biol. Evol.">
        <title>Broad Genomic Sampling Reveals a Smut Pathogenic Ancestry of the Fungal Clade Ustilaginomycotina.</title>
        <authorList>
            <person name="Kijpornyongpan T."/>
            <person name="Mondo S.J."/>
            <person name="Barry K."/>
            <person name="Sandor L."/>
            <person name="Lee J."/>
            <person name="Lipzen A."/>
            <person name="Pangilinan J."/>
            <person name="LaButti K."/>
            <person name="Hainaut M."/>
            <person name="Henrissat B."/>
            <person name="Grigoriev I.V."/>
            <person name="Spatafora J.W."/>
            <person name="Aime M.C."/>
        </authorList>
    </citation>
    <scope>NUCLEOTIDE SEQUENCE [LARGE SCALE GENOMIC DNA]</scope>
    <source>
        <strain evidence="1 2">MCA 3882</strain>
    </source>
</reference>
<dbReference type="InterPro" id="IPR005590">
    <property type="entry name" value="DUF333"/>
</dbReference>
<evidence type="ECO:0000313" key="2">
    <source>
        <dbReference type="Proteomes" id="UP000245771"/>
    </source>
</evidence>
<organism evidence="1 2">
    <name type="scientific">Meira miltonrushii</name>
    <dbReference type="NCBI Taxonomy" id="1280837"/>
    <lineage>
        <taxon>Eukaryota</taxon>
        <taxon>Fungi</taxon>
        <taxon>Dikarya</taxon>
        <taxon>Basidiomycota</taxon>
        <taxon>Ustilaginomycotina</taxon>
        <taxon>Exobasidiomycetes</taxon>
        <taxon>Exobasidiales</taxon>
        <taxon>Brachybasidiaceae</taxon>
        <taxon>Meira</taxon>
    </lineage>
</organism>
<evidence type="ECO:0008006" key="3">
    <source>
        <dbReference type="Google" id="ProtNLM"/>
    </source>
</evidence>
<accession>A0A316V232</accession>
<protein>
    <recommendedName>
        <fullName evidence="3">DUF333 domain-containing protein</fullName>
    </recommendedName>
</protein>
<dbReference type="AlphaFoldDB" id="A0A316V232"/>
<name>A0A316V232_9BASI</name>
<evidence type="ECO:0000313" key="1">
    <source>
        <dbReference type="EMBL" id="PWN31522.1"/>
    </source>
</evidence>
<dbReference type="PANTHER" id="PTHR38008">
    <property type="entry name" value="HEMOLYSIN-RELATED"/>
    <property type="match status" value="1"/>
</dbReference>
<dbReference type="RefSeq" id="XP_025351824.1">
    <property type="nucleotide sequence ID" value="XM_025495912.1"/>
</dbReference>
<dbReference type="Proteomes" id="UP000245771">
    <property type="component" value="Unassembled WGS sequence"/>
</dbReference>
<sequence length="52" mass="5870">LANPASVYCEKLGGKLVIQNTENGQIGLCHLPDGRIIEEWELFRADNKEEQE</sequence>
<feature type="non-terminal residue" evidence="1">
    <location>
        <position position="52"/>
    </location>
</feature>
<dbReference type="InParanoid" id="A0A316V232"/>
<dbReference type="PANTHER" id="PTHR38008:SF2">
    <property type="entry name" value="HEMOLYSIN"/>
    <property type="match status" value="1"/>
</dbReference>